<protein>
    <submittedName>
        <fullName evidence="10">Homeobox and leucine zipper protein Homez</fullName>
    </submittedName>
</protein>
<feature type="region of interest" description="Disordered" evidence="8">
    <location>
        <begin position="127"/>
        <end position="220"/>
    </location>
</feature>
<dbReference type="GO" id="GO:0003677">
    <property type="term" value="F:DNA binding"/>
    <property type="evidence" value="ECO:0007669"/>
    <property type="project" value="UniProtKB-UniRule"/>
</dbReference>
<dbReference type="PROSITE" id="PS50071">
    <property type="entry name" value="HOMEOBOX_2"/>
    <property type="match status" value="2"/>
</dbReference>
<feature type="compositionally biased region" description="Basic and acidic residues" evidence="8">
    <location>
        <begin position="359"/>
        <end position="377"/>
    </location>
</feature>
<comment type="function">
    <text evidence="1">Sequence-specific transcription factor which is part of a developmental regulatory system that provides cells with specific positional identities on the anterior-posterior axis.</text>
</comment>
<dbReference type="Proteomes" id="UP000314294">
    <property type="component" value="Unassembled WGS sequence"/>
</dbReference>
<feature type="domain" description="Homeobox" evidence="9">
    <location>
        <begin position="252"/>
        <end position="312"/>
    </location>
</feature>
<dbReference type="PANTHER" id="PTHR15467">
    <property type="entry name" value="ZINC-FINGERS AND HOMEOBOXES RELATED"/>
    <property type="match status" value="1"/>
</dbReference>
<name>A0A4Z2I1P4_9TELE</name>
<evidence type="ECO:0000256" key="3">
    <source>
        <dbReference type="ARBA" id="ARBA00023125"/>
    </source>
</evidence>
<evidence type="ECO:0000313" key="11">
    <source>
        <dbReference type="Proteomes" id="UP000314294"/>
    </source>
</evidence>
<feature type="compositionally biased region" description="Basic and acidic residues" evidence="8">
    <location>
        <begin position="180"/>
        <end position="197"/>
    </location>
</feature>
<evidence type="ECO:0000256" key="1">
    <source>
        <dbReference type="ARBA" id="ARBA00003263"/>
    </source>
</evidence>
<accession>A0A4Z2I1P4</accession>
<gene>
    <name evidence="10" type="primary">Homez_0</name>
    <name evidence="10" type="ORF">EYF80_017774</name>
</gene>
<sequence>MRQKADEGFPHLGQKTPNAPGQTLSEMNVSQMSFSLNQSTVVCLPLVSDGQRLVWVSSNEINLQLDGAAMLSEAFDRFPYLTQTQTAALAQRCSLHPDQVKVWFMAQRLRYGISWDYKDIPNVRMKMTGGGEGELQKRKRRKVKEDGGENKKGKKKAGEAREEQGPGEGRMMGENASGAEKMEMEPEHPRQKDKGIKEEEEEEEEDDKRNPQKKRKKWITLKDTLGKKRVKQEREEGVAEGVEVRSDGAEEEMTNIARLEKKKTQLAMMKTAFTNCQYPDMKDYDRMAKVIDMPRYTLVQWFGDMRYYVKKCQPRWLTQDQYSQVLANIKYRQYLTELVKLQPHRAGSAGDGDAAWRSYGEEEKQLPPPEEKQFYNL</sequence>
<dbReference type="Pfam" id="PF00046">
    <property type="entry name" value="Homeodomain"/>
    <property type="match status" value="1"/>
</dbReference>
<reference evidence="10 11" key="1">
    <citation type="submission" date="2019-03" db="EMBL/GenBank/DDBJ databases">
        <title>First draft genome of Liparis tanakae, snailfish: a comprehensive survey of snailfish specific genes.</title>
        <authorList>
            <person name="Kim W."/>
            <person name="Song I."/>
            <person name="Jeong J.-H."/>
            <person name="Kim D."/>
            <person name="Kim S."/>
            <person name="Ryu S."/>
            <person name="Song J.Y."/>
            <person name="Lee S.K."/>
        </authorList>
    </citation>
    <scope>NUCLEOTIDE SEQUENCE [LARGE SCALE GENOMIC DNA]</scope>
    <source>
        <tissue evidence="10">Muscle</tissue>
    </source>
</reference>
<proteinExistence type="predicted"/>
<evidence type="ECO:0000256" key="6">
    <source>
        <dbReference type="PROSITE-ProRule" id="PRU00108"/>
    </source>
</evidence>
<evidence type="ECO:0000259" key="9">
    <source>
        <dbReference type="PROSITE" id="PS50071"/>
    </source>
</evidence>
<feature type="compositionally biased region" description="Basic and acidic residues" evidence="8">
    <location>
        <begin position="143"/>
        <end position="164"/>
    </location>
</feature>
<dbReference type="InterPro" id="IPR001356">
    <property type="entry name" value="HD"/>
</dbReference>
<dbReference type="GO" id="GO:0005634">
    <property type="term" value="C:nucleus"/>
    <property type="evidence" value="ECO:0007669"/>
    <property type="project" value="UniProtKB-SubCell"/>
</dbReference>
<keyword evidence="4 6" id="KW-0371">Homeobox</keyword>
<dbReference type="OrthoDB" id="6159439at2759"/>
<evidence type="ECO:0000256" key="5">
    <source>
        <dbReference type="ARBA" id="ARBA00023242"/>
    </source>
</evidence>
<dbReference type="CDD" id="cd00086">
    <property type="entry name" value="homeodomain"/>
    <property type="match status" value="2"/>
</dbReference>
<dbReference type="GO" id="GO:0000981">
    <property type="term" value="F:DNA-binding transcription factor activity, RNA polymerase II-specific"/>
    <property type="evidence" value="ECO:0007669"/>
    <property type="project" value="TreeGrafter"/>
</dbReference>
<feature type="compositionally biased region" description="Polar residues" evidence="8">
    <location>
        <begin position="15"/>
        <end position="24"/>
    </location>
</feature>
<dbReference type="SUPFAM" id="SSF46689">
    <property type="entry name" value="Homeodomain-like"/>
    <property type="match status" value="2"/>
</dbReference>
<evidence type="ECO:0000256" key="8">
    <source>
        <dbReference type="SAM" id="MobiDB-lite"/>
    </source>
</evidence>
<feature type="domain" description="Homeobox" evidence="9">
    <location>
        <begin position="71"/>
        <end position="114"/>
    </location>
</feature>
<dbReference type="SMART" id="SM00389">
    <property type="entry name" value="HOX"/>
    <property type="match status" value="2"/>
</dbReference>
<evidence type="ECO:0000256" key="4">
    <source>
        <dbReference type="ARBA" id="ARBA00023155"/>
    </source>
</evidence>
<feature type="region of interest" description="Disordered" evidence="8">
    <location>
        <begin position="345"/>
        <end position="377"/>
    </location>
</feature>
<dbReference type="AlphaFoldDB" id="A0A4Z2I1P4"/>
<keyword evidence="3 6" id="KW-0238">DNA-binding</keyword>
<dbReference type="EMBL" id="SRLO01000143">
    <property type="protein sequence ID" value="TNN71986.1"/>
    <property type="molecule type" value="Genomic_DNA"/>
</dbReference>
<keyword evidence="5 6" id="KW-0539">Nucleus</keyword>
<comment type="caution">
    <text evidence="10">The sequence shown here is derived from an EMBL/GenBank/DDBJ whole genome shotgun (WGS) entry which is preliminary data.</text>
</comment>
<dbReference type="Gene3D" id="1.10.10.60">
    <property type="entry name" value="Homeodomain-like"/>
    <property type="match status" value="2"/>
</dbReference>
<comment type="subcellular location">
    <subcellularLocation>
        <location evidence="2 6 7">Nucleus</location>
    </subcellularLocation>
</comment>
<evidence type="ECO:0000313" key="10">
    <source>
        <dbReference type="EMBL" id="TNN71986.1"/>
    </source>
</evidence>
<feature type="DNA-binding region" description="Homeobox" evidence="6">
    <location>
        <begin position="254"/>
        <end position="313"/>
    </location>
</feature>
<feature type="DNA-binding region" description="Homeobox" evidence="6">
    <location>
        <begin position="73"/>
        <end position="115"/>
    </location>
</feature>
<evidence type="ECO:0000256" key="2">
    <source>
        <dbReference type="ARBA" id="ARBA00004123"/>
    </source>
</evidence>
<dbReference type="InterPro" id="IPR009057">
    <property type="entry name" value="Homeodomain-like_sf"/>
</dbReference>
<feature type="region of interest" description="Disordered" evidence="8">
    <location>
        <begin position="1"/>
        <end position="24"/>
    </location>
</feature>
<dbReference type="PANTHER" id="PTHR15467:SF10">
    <property type="entry name" value="HOMEOBOX AND LEUCINE ZIPPER ENCODING B-RELATED"/>
    <property type="match status" value="1"/>
</dbReference>
<keyword evidence="11" id="KW-1185">Reference proteome</keyword>
<organism evidence="10 11">
    <name type="scientific">Liparis tanakae</name>
    <name type="common">Tanaka's snailfish</name>
    <dbReference type="NCBI Taxonomy" id="230148"/>
    <lineage>
        <taxon>Eukaryota</taxon>
        <taxon>Metazoa</taxon>
        <taxon>Chordata</taxon>
        <taxon>Craniata</taxon>
        <taxon>Vertebrata</taxon>
        <taxon>Euteleostomi</taxon>
        <taxon>Actinopterygii</taxon>
        <taxon>Neopterygii</taxon>
        <taxon>Teleostei</taxon>
        <taxon>Neoteleostei</taxon>
        <taxon>Acanthomorphata</taxon>
        <taxon>Eupercaria</taxon>
        <taxon>Perciformes</taxon>
        <taxon>Cottioidei</taxon>
        <taxon>Cottales</taxon>
        <taxon>Liparidae</taxon>
        <taxon>Liparis</taxon>
    </lineage>
</organism>
<evidence type="ECO:0000256" key="7">
    <source>
        <dbReference type="RuleBase" id="RU000682"/>
    </source>
</evidence>